<dbReference type="PANTHER" id="PTHR46529">
    <property type="entry name" value="TRNA WYBUTOSINE-SYNTHESIZING PROTEIN 4"/>
    <property type="match status" value="1"/>
</dbReference>
<evidence type="ECO:0000313" key="3">
    <source>
        <dbReference type="EMBL" id="MEQ2240541.1"/>
    </source>
</evidence>
<organism evidence="3 4">
    <name type="scientific">Ilyodon furcidens</name>
    <name type="common">goldbreast splitfin</name>
    <dbReference type="NCBI Taxonomy" id="33524"/>
    <lineage>
        <taxon>Eukaryota</taxon>
        <taxon>Metazoa</taxon>
        <taxon>Chordata</taxon>
        <taxon>Craniata</taxon>
        <taxon>Vertebrata</taxon>
        <taxon>Euteleostomi</taxon>
        <taxon>Actinopterygii</taxon>
        <taxon>Neopterygii</taxon>
        <taxon>Teleostei</taxon>
        <taxon>Neoteleostei</taxon>
        <taxon>Acanthomorphata</taxon>
        <taxon>Ovalentaria</taxon>
        <taxon>Atherinomorphae</taxon>
        <taxon>Cyprinodontiformes</taxon>
        <taxon>Goodeidae</taxon>
        <taxon>Ilyodon</taxon>
    </lineage>
</organism>
<accession>A0ABV0U654</accession>
<dbReference type="Proteomes" id="UP001482620">
    <property type="component" value="Unassembled WGS sequence"/>
</dbReference>
<dbReference type="EMBL" id="JAHRIQ010059380">
    <property type="protein sequence ID" value="MEQ2240541.1"/>
    <property type="molecule type" value="Genomic_DNA"/>
</dbReference>
<dbReference type="SUPFAM" id="SSF53335">
    <property type="entry name" value="S-adenosyl-L-methionine-dependent methyltransferases"/>
    <property type="match status" value="1"/>
</dbReference>
<name>A0ABV0U654_9TELE</name>
<proteinExistence type="predicted"/>
<keyword evidence="2" id="KW-0808">Transferase</keyword>
<evidence type="ECO:0008006" key="5">
    <source>
        <dbReference type="Google" id="ProtNLM"/>
    </source>
</evidence>
<dbReference type="Pfam" id="PF04072">
    <property type="entry name" value="LCM"/>
    <property type="match status" value="1"/>
</dbReference>
<evidence type="ECO:0000256" key="2">
    <source>
        <dbReference type="ARBA" id="ARBA00022679"/>
    </source>
</evidence>
<reference evidence="3 4" key="1">
    <citation type="submission" date="2021-06" db="EMBL/GenBank/DDBJ databases">
        <authorList>
            <person name="Palmer J.M."/>
        </authorList>
    </citation>
    <scope>NUCLEOTIDE SEQUENCE [LARGE SCALE GENOMIC DNA]</scope>
    <source>
        <strain evidence="4">if_2019</strain>
        <tissue evidence="3">Muscle</tissue>
    </source>
</reference>
<dbReference type="InterPro" id="IPR007213">
    <property type="entry name" value="Ppm1/Ppm2/Tcmp"/>
</dbReference>
<keyword evidence="4" id="KW-1185">Reference proteome</keyword>
<dbReference type="InterPro" id="IPR029063">
    <property type="entry name" value="SAM-dependent_MTases_sf"/>
</dbReference>
<gene>
    <name evidence="3" type="ORF">ILYODFUR_016133</name>
</gene>
<evidence type="ECO:0000313" key="4">
    <source>
        <dbReference type="Proteomes" id="UP001482620"/>
    </source>
</evidence>
<keyword evidence="1" id="KW-0489">Methyltransferase</keyword>
<comment type="caution">
    <text evidence="3">The sequence shown here is derived from an EMBL/GenBank/DDBJ whole genome shotgun (WGS) entry which is preliminary data.</text>
</comment>
<dbReference type="Gene3D" id="3.40.50.150">
    <property type="entry name" value="Vaccinia Virus protein VP39"/>
    <property type="match status" value="1"/>
</dbReference>
<evidence type="ECO:0000256" key="1">
    <source>
        <dbReference type="ARBA" id="ARBA00022603"/>
    </source>
</evidence>
<sequence length="121" mass="13798">MLGVDVRGESQVEEALGAAGLDWTAPTLILSEVVLTYMETQWSDAVISWAAKLLPQSLFVIYEQIHPEDPFGRVMQDHFLKLNSALHALQQYPDLSAQRRRFLDKASTQTRYTRFTVSHTF</sequence>
<dbReference type="PANTHER" id="PTHR46529:SF1">
    <property type="entry name" value="TRNA WYBUTOSINE-SYNTHESIZING PROTEIN 4"/>
    <property type="match status" value="1"/>
</dbReference>
<protein>
    <recommendedName>
        <fullName evidence="5">[Phosphatase 2A protein]-leucine-carboxy methyltransferase 1</fullName>
    </recommendedName>
</protein>